<dbReference type="Pfam" id="PF02558">
    <property type="entry name" value="ApbA"/>
    <property type="match status" value="1"/>
</dbReference>
<evidence type="ECO:0000256" key="9">
    <source>
        <dbReference type="ARBA" id="ARBA00048793"/>
    </source>
</evidence>
<dbReference type="InterPro" id="IPR003710">
    <property type="entry name" value="ApbA"/>
</dbReference>
<dbReference type="InterPro" id="IPR036291">
    <property type="entry name" value="NAD(P)-bd_dom_sf"/>
</dbReference>
<dbReference type="SUPFAM" id="SSF48179">
    <property type="entry name" value="6-phosphogluconate dehydrogenase C-terminal domain-like"/>
    <property type="match status" value="1"/>
</dbReference>
<keyword evidence="6 10" id="KW-0521">NADP</keyword>
<evidence type="ECO:0000313" key="14">
    <source>
        <dbReference type="Proteomes" id="UP000580517"/>
    </source>
</evidence>
<dbReference type="InterPro" id="IPR013332">
    <property type="entry name" value="KPR_N"/>
</dbReference>
<dbReference type="OrthoDB" id="8555723at2"/>
<dbReference type="GO" id="GO:0005737">
    <property type="term" value="C:cytoplasm"/>
    <property type="evidence" value="ECO:0007669"/>
    <property type="project" value="TreeGrafter"/>
</dbReference>
<dbReference type="PANTHER" id="PTHR21708">
    <property type="entry name" value="PROBABLE 2-DEHYDROPANTOATE 2-REDUCTASE"/>
    <property type="match status" value="1"/>
</dbReference>
<evidence type="ECO:0000256" key="5">
    <source>
        <dbReference type="ARBA" id="ARBA00022655"/>
    </source>
</evidence>
<dbReference type="RefSeq" id="WP_129969269.1">
    <property type="nucleotide sequence ID" value="NZ_JACCEW010000003.1"/>
</dbReference>
<dbReference type="InterPro" id="IPR051402">
    <property type="entry name" value="KPR-Related"/>
</dbReference>
<evidence type="ECO:0000256" key="10">
    <source>
        <dbReference type="RuleBase" id="RU362068"/>
    </source>
</evidence>
<feature type="domain" description="Ketopantoate reductase N-terminal" evidence="11">
    <location>
        <begin position="4"/>
        <end position="153"/>
    </location>
</feature>
<dbReference type="PANTHER" id="PTHR21708:SF26">
    <property type="entry name" value="2-DEHYDROPANTOATE 2-REDUCTASE"/>
    <property type="match status" value="1"/>
</dbReference>
<dbReference type="FunFam" id="1.10.1040.10:FF:000017">
    <property type="entry name" value="2-dehydropantoate 2-reductase"/>
    <property type="match status" value="1"/>
</dbReference>
<dbReference type="SUPFAM" id="SSF51735">
    <property type="entry name" value="NAD(P)-binding Rossmann-fold domains"/>
    <property type="match status" value="1"/>
</dbReference>
<evidence type="ECO:0000256" key="7">
    <source>
        <dbReference type="ARBA" id="ARBA00023002"/>
    </source>
</evidence>
<evidence type="ECO:0000313" key="13">
    <source>
        <dbReference type="EMBL" id="NYT37606.1"/>
    </source>
</evidence>
<comment type="function">
    <text evidence="10">Catalyzes the NADPH-dependent reduction of ketopantoate into pantoic acid.</text>
</comment>
<reference evidence="13 14" key="1">
    <citation type="submission" date="2020-07" db="EMBL/GenBank/DDBJ databases">
        <title>Taxonomic revisions and descriptions of new bacterial species based on genomic comparisons in the high-G+C-content subgroup of the family Alcaligenaceae.</title>
        <authorList>
            <person name="Szabo A."/>
            <person name="Felfoldi T."/>
        </authorList>
    </citation>
    <scope>NUCLEOTIDE SEQUENCE [LARGE SCALE GENOMIC DNA]</scope>
    <source>
        <strain evidence="13 14">DSM 25264</strain>
    </source>
</reference>
<keyword evidence="7 10" id="KW-0560">Oxidoreductase</keyword>
<accession>A0A853FI06</accession>
<dbReference type="EMBL" id="JACCEW010000003">
    <property type="protein sequence ID" value="NYT37606.1"/>
    <property type="molecule type" value="Genomic_DNA"/>
</dbReference>
<evidence type="ECO:0000256" key="4">
    <source>
        <dbReference type="ARBA" id="ARBA00019465"/>
    </source>
</evidence>
<evidence type="ECO:0000256" key="8">
    <source>
        <dbReference type="ARBA" id="ARBA00032024"/>
    </source>
</evidence>
<dbReference type="EC" id="1.1.1.169" evidence="3 10"/>
<comment type="caution">
    <text evidence="13">The sequence shown here is derived from an EMBL/GenBank/DDBJ whole genome shotgun (WGS) entry which is preliminary data.</text>
</comment>
<keyword evidence="14" id="KW-1185">Reference proteome</keyword>
<dbReference type="InterPro" id="IPR013328">
    <property type="entry name" value="6PGD_dom2"/>
</dbReference>
<name>A0A853FI06_9BURK</name>
<evidence type="ECO:0000256" key="2">
    <source>
        <dbReference type="ARBA" id="ARBA00007870"/>
    </source>
</evidence>
<dbReference type="UniPathway" id="UPA00028">
    <property type="reaction ID" value="UER00004"/>
</dbReference>
<dbReference type="GO" id="GO:0015940">
    <property type="term" value="P:pantothenate biosynthetic process"/>
    <property type="evidence" value="ECO:0007669"/>
    <property type="project" value="UniProtKB-UniPathway"/>
</dbReference>
<comment type="catalytic activity">
    <reaction evidence="9 10">
        <text>(R)-pantoate + NADP(+) = 2-dehydropantoate + NADPH + H(+)</text>
        <dbReference type="Rhea" id="RHEA:16233"/>
        <dbReference type="ChEBI" id="CHEBI:11561"/>
        <dbReference type="ChEBI" id="CHEBI:15378"/>
        <dbReference type="ChEBI" id="CHEBI:15980"/>
        <dbReference type="ChEBI" id="CHEBI:57783"/>
        <dbReference type="ChEBI" id="CHEBI:58349"/>
        <dbReference type="EC" id="1.1.1.169"/>
    </reaction>
</comment>
<dbReference type="Proteomes" id="UP000580517">
    <property type="component" value="Unassembled WGS sequence"/>
</dbReference>
<feature type="domain" description="Ketopantoate reductase C-terminal" evidence="12">
    <location>
        <begin position="180"/>
        <end position="304"/>
    </location>
</feature>
<evidence type="ECO:0000259" key="11">
    <source>
        <dbReference type="Pfam" id="PF02558"/>
    </source>
</evidence>
<proteinExistence type="inferred from homology"/>
<dbReference type="GO" id="GO:0008677">
    <property type="term" value="F:2-dehydropantoate 2-reductase activity"/>
    <property type="evidence" value="ECO:0007669"/>
    <property type="project" value="UniProtKB-EC"/>
</dbReference>
<comment type="pathway">
    <text evidence="1 10">Cofactor biosynthesis; (R)-pantothenate biosynthesis; (R)-pantoate from 3-methyl-2-oxobutanoate: step 2/2.</text>
</comment>
<dbReference type="Gene3D" id="3.40.50.720">
    <property type="entry name" value="NAD(P)-binding Rossmann-like Domain"/>
    <property type="match status" value="1"/>
</dbReference>
<dbReference type="AlphaFoldDB" id="A0A853FI06"/>
<evidence type="ECO:0000259" key="12">
    <source>
        <dbReference type="Pfam" id="PF08546"/>
    </source>
</evidence>
<sequence>MARVAIVGCGAMGSVYAGLMADAGHEVHAVTLWADHAQAMAREGIRVSGASGDRRARLASASTTTDGIGVCDLAIIAAKAYDVESAAQATVPLVGAGTVVQTIQNGLGSPERVALHVPASRMAVGIVGGYGASLVEPGHVHHNGREVTWFGKYTDLPDEQLAQSADIWRSAGFEVALHEDVQSMVWKKLIMNVAYSGSSCVTGLTIGQIIHNPDAWRIARACSEEAVAVAAALGIDLGLDDPIGHVRHLGGRIPDARPSMLLDAIAGRRGEIDAINGSIPRLGAPLGVPTPVNDVIVGIVKARESRLGQG</sequence>
<dbReference type="Pfam" id="PF08546">
    <property type="entry name" value="ApbA_C"/>
    <property type="match status" value="1"/>
</dbReference>
<evidence type="ECO:0000256" key="1">
    <source>
        <dbReference type="ARBA" id="ARBA00004994"/>
    </source>
</evidence>
<dbReference type="Gene3D" id="1.10.1040.10">
    <property type="entry name" value="N-(1-d-carboxylethyl)-l-norvaline Dehydrogenase, domain 2"/>
    <property type="match status" value="1"/>
</dbReference>
<protein>
    <recommendedName>
        <fullName evidence="4 10">2-dehydropantoate 2-reductase</fullName>
        <ecNumber evidence="3 10">1.1.1.169</ecNumber>
    </recommendedName>
    <alternativeName>
        <fullName evidence="8 10">Ketopantoate reductase</fullName>
    </alternativeName>
</protein>
<evidence type="ECO:0000256" key="6">
    <source>
        <dbReference type="ARBA" id="ARBA00022857"/>
    </source>
</evidence>
<dbReference type="InterPro" id="IPR013752">
    <property type="entry name" value="KPA_reductase"/>
</dbReference>
<dbReference type="InterPro" id="IPR008927">
    <property type="entry name" value="6-PGluconate_DH-like_C_sf"/>
</dbReference>
<comment type="similarity">
    <text evidence="2 10">Belongs to the ketopantoate reductase family.</text>
</comment>
<gene>
    <name evidence="13" type="ORF">H0A68_12035</name>
</gene>
<dbReference type="NCBIfam" id="TIGR00745">
    <property type="entry name" value="apbA_panE"/>
    <property type="match status" value="1"/>
</dbReference>
<organism evidence="13 14">
    <name type="scientific">Allopusillimonas soli</name>
    <dbReference type="NCBI Taxonomy" id="659016"/>
    <lineage>
        <taxon>Bacteria</taxon>
        <taxon>Pseudomonadati</taxon>
        <taxon>Pseudomonadota</taxon>
        <taxon>Betaproteobacteria</taxon>
        <taxon>Burkholderiales</taxon>
        <taxon>Alcaligenaceae</taxon>
        <taxon>Allopusillimonas</taxon>
    </lineage>
</organism>
<keyword evidence="5 10" id="KW-0566">Pantothenate biosynthesis</keyword>
<evidence type="ECO:0000256" key="3">
    <source>
        <dbReference type="ARBA" id="ARBA00013014"/>
    </source>
</evidence>